<dbReference type="OrthoDB" id="4360910at2759"/>
<dbReference type="InterPro" id="IPR037136">
    <property type="entry name" value="RNA3'_phos_cyclase_dom_sf"/>
</dbReference>
<organism evidence="1 2">
    <name type="scientific">Elaphomyces granulatus</name>
    <dbReference type="NCBI Taxonomy" id="519963"/>
    <lineage>
        <taxon>Eukaryota</taxon>
        <taxon>Fungi</taxon>
        <taxon>Dikarya</taxon>
        <taxon>Ascomycota</taxon>
        <taxon>Pezizomycotina</taxon>
        <taxon>Eurotiomycetes</taxon>
        <taxon>Eurotiomycetidae</taxon>
        <taxon>Eurotiales</taxon>
        <taxon>Elaphomycetaceae</taxon>
        <taxon>Elaphomyces</taxon>
    </lineage>
</organism>
<protein>
    <submittedName>
        <fullName evidence="1">Uncharacterized protein</fullName>
    </submittedName>
</protein>
<accession>A0A232LZP6</accession>
<dbReference type="Gene3D" id="3.65.10.20">
    <property type="entry name" value="RNA 3'-terminal phosphate cyclase domain"/>
    <property type="match status" value="1"/>
</dbReference>
<name>A0A232LZP6_9EURO</name>
<reference evidence="1 2" key="1">
    <citation type="journal article" date="2015" name="Environ. Microbiol.">
        <title>Metagenome sequence of Elaphomyces granulatus from sporocarp tissue reveals Ascomycota ectomycorrhizal fingerprints of genome expansion and a Proteobacteria-rich microbiome.</title>
        <authorList>
            <person name="Quandt C.A."/>
            <person name="Kohler A."/>
            <person name="Hesse C.N."/>
            <person name="Sharpton T.J."/>
            <person name="Martin F."/>
            <person name="Spatafora J.W."/>
        </authorList>
    </citation>
    <scope>NUCLEOTIDE SEQUENCE [LARGE SCALE GENOMIC DNA]</scope>
    <source>
        <strain evidence="1 2">OSC145934</strain>
    </source>
</reference>
<evidence type="ECO:0000313" key="2">
    <source>
        <dbReference type="Proteomes" id="UP000243515"/>
    </source>
</evidence>
<dbReference type="InterPro" id="IPR036553">
    <property type="entry name" value="RPTC_insert"/>
</dbReference>
<dbReference type="AlphaFoldDB" id="A0A232LZP6"/>
<keyword evidence="2" id="KW-1185">Reference proteome</keyword>
<comment type="caution">
    <text evidence="1">The sequence shown here is derived from an EMBL/GenBank/DDBJ whole genome shotgun (WGS) entry which is preliminary data.</text>
</comment>
<gene>
    <name evidence="1" type="ORF">Egran_02645</name>
</gene>
<dbReference type="EMBL" id="NPHW01003433">
    <property type="protein sequence ID" value="OXV09592.1"/>
    <property type="molecule type" value="Genomic_DNA"/>
</dbReference>
<proteinExistence type="predicted"/>
<dbReference type="Gene3D" id="3.30.360.20">
    <property type="entry name" value="RNA 3'-terminal phosphate cyclase, insert domain"/>
    <property type="match status" value="1"/>
</dbReference>
<sequence>MESVHSALMAFFDYNARNVDGRQFRYPEFPEHYVYEKKDGKWKPRLSEAVFPRAEVANASRDPDFFAHRAILTIRNDQLPPVNTCSCAICPGSSGPTIPWIAPSTTPVNPHRRQPASSCRPLTCQDSHRPRYIGAPVMLMRNMNPRVGLATAREKADVASPPTGAQPPEDVGKHCVYQLLETISKGGCASSAAAPTMLTLMAICMGSEDVGRLQLGREVVADENLIQLARDLTKFGAAGWGIRYAAGDNPDGDVVIVSVVGRGIGNVGRKVA</sequence>
<dbReference type="Proteomes" id="UP000243515">
    <property type="component" value="Unassembled WGS sequence"/>
</dbReference>
<evidence type="ECO:0000313" key="1">
    <source>
        <dbReference type="EMBL" id="OXV09592.1"/>
    </source>
</evidence>